<keyword evidence="2" id="KW-0808">Transferase</keyword>
<dbReference type="GO" id="GO:0004712">
    <property type="term" value="F:protein serine/threonine/tyrosine kinase activity"/>
    <property type="evidence" value="ECO:0007669"/>
    <property type="project" value="TreeGrafter"/>
</dbReference>
<keyword evidence="3 6" id="KW-0547">Nucleotide-binding</keyword>
<dbReference type="GO" id="GO:0098813">
    <property type="term" value="P:nuclear chromosome segregation"/>
    <property type="evidence" value="ECO:0007669"/>
    <property type="project" value="UniProtKB-ARBA"/>
</dbReference>
<dbReference type="FunFam" id="1.10.510.10:FF:000377">
    <property type="entry name" value="Checkpoint protein kinase"/>
    <property type="match status" value="1"/>
</dbReference>
<evidence type="ECO:0000256" key="6">
    <source>
        <dbReference type="PROSITE-ProRule" id="PRU10141"/>
    </source>
</evidence>
<dbReference type="SUPFAM" id="SSF56112">
    <property type="entry name" value="Protein kinase-like (PK-like)"/>
    <property type="match status" value="1"/>
</dbReference>
<feature type="compositionally biased region" description="Polar residues" evidence="7">
    <location>
        <begin position="242"/>
        <end position="251"/>
    </location>
</feature>
<feature type="region of interest" description="Disordered" evidence="7">
    <location>
        <begin position="65"/>
        <end position="229"/>
    </location>
</feature>
<evidence type="ECO:0000313" key="9">
    <source>
        <dbReference type="EMBL" id="CUS24617.1"/>
    </source>
</evidence>
<evidence type="ECO:0000256" key="5">
    <source>
        <dbReference type="ARBA" id="ARBA00022840"/>
    </source>
</evidence>
<proteinExistence type="predicted"/>
<dbReference type="InterPro" id="IPR000719">
    <property type="entry name" value="Prot_kinase_dom"/>
</dbReference>
<dbReference type="GO" id="GO:0005524">
    <property type="term" value="F:ATP binding"/>
    <property type="evidence" value="ECO:0007669"/>
    <property type="project" value="UniProtKB-UniRule"/>
</dbReference>
<accession>A0A0P1KXK0</accession>
<dbReference type="Proteomes" id="UP000236544">
    <property type="component" value="Unassembled WGS sequence"/>
</dbReference>
<feature type="binding site" evidence="6">
    <location>
        <position position="543"/>
    </location>
    <ligand>
        <name>ATP</name>
        <dbReference type="ChEBI" id="CHEBI:30616"/>
    </ligand>
</feature>
<dbReference type="InterPro" id="IPR008271">
    <property type="entry name" value="Ser/Thr_kinase_AS"/>
</dbReference>
<keyword evidence="4" id="KW-0418">Kinase</keyword>
<feature type="region of interest" description="Disordered" evidence="7">
    <location>
        <begin position="1"/>
        <end position="51"/>
    </location>
</feature>
<dbReference type="OrthoDB" id="20524at2759"/>
<dbReference type="InterPro" id="IPR027084">
    <property type="entry name" value="Mps1_cat"/>
</dbReference>
<dbReference type="PROSITE" id="PS00107">
    <property type="entry name" value="PROTEIN_KINASE_ATP"/>
    <property type="match status" value="1"/>
</dbReference>
<evidence type="ECO:0000256" key="1">
    <source>
        <dbReference type="ARBA" id="ARBA00022527"/>
    </source>
</evidence>
<dbReference type="GO" id="GO:0005634">
    <property type="term" value="C:nucleus"/>
    <property type="evidence" value="ECO:0007669"/>
    <property type="project" value="TreeGrafter"/>
</dbReference>
<evidence type="ECO:0000256" key="4">
    <source>
        <dbReference type="ARBA" id="ARBA00022777"/>
    </source>
</evidence>
<reference evidence="10" key="1">
    <citation type="submission" date="2015-10" db="EMBL/GenBank/DDBJ databases">
        <authorList>
            <person name="Devillers H."/>
        </authorList>
    </citation>
    <scope>NUCLEOTIDE SEQUENCE [LARGE SCALE GENOMIC DNA]</scope>
</reference>
<dbReference type="Gene3D" id="1.10.510.10">
    <property type="entry name" value="Transferase(Phosphotransferase) domain 1"/>
    <property type="match status" value="1"/>
</dbReference>
<sequence length="837" mass="94516">MSSYTVRSSVPGAPSSRRLEFPPRRTSVQSMARDDSDDENMLGPPKLSNFGSALLSDKENVEPYPYSLSHGGAGAKRYSQQSRAAARQEVLGAAREFSSSNTNNSVGGPYSTFHSEDHSDSTMFATSKHNQQSMTTFNPETPSEQSKFEGMNMEKSRSRVKSMQQTLKDELSLRSSKRRNRRFVSSRFNLLGPAKRASSNTGTPNHSELADESNVSQQEANFSHSSSAGATAHQNEYNVFYEPQNSSSPQKDSAAPTDHTSINYDNIEFGDLNPYQYLKKHNIPTTELPNISRLYFERQKGENRKTALRKNIAAKDAIQTRLTSASLSNSPLLTQVDLIKREQSIPKRQPRRKISDHAANNDSKAWSSPVSGSNGLKTASSRNETSPRASEMYENLERPERDTFGSIRRREALSNININRNYHQLQNKRTKYSTENLEEARGIHRPRFEHPVQEERFGNYDFKHRSPPAVPERKHVEIVEPLKTTESIPLKPPATSGDNYNRKKPTIYVNGTEYEKLELLGRGGSSKVYKVKNVANNKVYALKRVSFDEFDDSSIEGFKGEIELLKKLETKPRVVKLIDHEMDHGVLYEVMECGDHDLSHTLALRSGIGLDVEFVRYHSQEMLKCVKVVHDSGIVHSDLKPANFVFVKGILKIIDFGIANAVPEHTVNIYRETQIGTPNYMAPEALVAMNYTQGQPAEQNRWKVGKPSDIWSCGCIIYQMIYGRPPYGGFQGQNRLLAIMNPEVKIVYPEKTSNGDVVPKTAIDTMKACLERNPDKRWSVDEVLNGPFVKPVAVTHFFIRDLIKNSVKYGANQREISNEKIEELAEDVWHRLADFRL</sequence>
<feature type="compositionally biased region" description="Polar residues" evidence="7">
    <location>
        <begin position="358"/>
        <end position="388"/>
    </location>
</feature>
<feature type="compositionally biased region" description="Polar residues" evidence="7">
    <location>
        <begin position="121"/>
        <end position="145"/>
    </location>
</feature>
<keyword evidence="1" id="KW-0723">Serine/threonine-protein kinase</keyword>
<dbReference type="GO" id="GO:0033316">
    <property type="term" value="P:meiotic spindle assembly checkpoint signaling"/>
    <property type="evidence" value="ECO:0007669"/>
    <property type="project" value="TreeGrafter"/>
</dbReference>
<dbReference type="EMBL" id="LN890534">
    <property type="protein sequence ID" value="CUS24617.1"/>
    <property type="molecule type" value="Genomic_DNA"/>
</dbReference>
<dbReference type="PROSITE" id="PS00108">
    <property type="entry name" value="PROTEIN_KINASE_ST"/>
    <property type="match status" value="1"/>
</dbReference>
<feature type="compositionally biased region" description="Polar residues" evidence="7">
    <location>
        <begin position="97"/>
        <end position="106"/>
    </location>
</feature>
<dbReference type="CDD" id="cd14131">
    <property type="entry name" value="PKc_Mps1"/>
    <property type="match status" value="1"/>
</dbReference>
<keyword evidence="5 6" id="KW-0067">ATP-binding</keyword>
<dbReference type="GO" id="GO:0007094">
    <property type="term" value="P:mitotic spindle assembly checkpoint signaling"/>
    <property type="evidence" value="ECO:0007669"/>
    <property type="project" value="TreeGrafter"/>
</dbReference>
<dbReference type="GO" id="GO:0034501">
    <property type="term" value="P:protein localization to kinetochore"/>
    <property type="evidence" value="ECO:0007669"/>
    <property type="project" value="TreeGrafter"/>
</dbReference>
<feature type="compositionally biased region" description="Polar residues" evidence="7">
    <location>
        <begin position="213"/>
        <end position="229"/>
    </location>
</feature>
<dbReference type="FunFam" id="3.30.200.20:FF:000131">
    <property type="entry name" value="Dual specificity protein kinase TTK"/>
    <property type="match status" value="1"/>
</dbReference>
<dbReference type="GO" id="GO:0004674">
    <property type="term" value="F:protein serine/threonine kinase activity"/>
    <property type="evidence" value="ECO:0007669"/>
    <property type="project" value="UniProtKB-KW"/>
</dbReference>
<dbReference type="PROSITE" id="PS50011">
    <property type="entry name" value="PROTEIN_KINASE_DOM"/>
    <property type="match status" value="1"/>
</dbReference>
<feature type="region of interest" description="Disordered" evidence="7">
    <location>
        <begin position="341"/>
        <end position="395"/>
    </location>
</feature>
<protein>
    <submittedName>
        <fullName evidence="9">LAQU0S18e00320g1_1</fullName>
    </submittedName>
</protein>
<evidence type="ECO:0000256" key="2">
    <source>
        <dbReference type="ARBA" id="ARBA00022679"/>
    </source>
</evidence>
<dbReference type="PANTHER" id="PTHR22974">
    <property type="entry name" value="MIXED LINEAGE PROTEIN KINASE"/>
    <property type="match status" value="1"/>
</dbReference>
<dbReference type="Gene3D" id="3.30.200.20">
    <property type="entry name" value="Phosphorylase Kinase, domain 1"/>
    <property type="match status" value="1"/>
</dbReference>
<feature type="compositionally biased region" description="Polar residues" evidence="7">
    <location>
        <begin position="197"/>
        <end position="206"/>
    </location>
</feature>
<keyword evidence="10" id="KW-1185">Reference proteome</keyword>
<dbReference type="GO" id="GO:0000776">
    <property type="term" value="C:kinetochore"/>
    <property type="evidence" value="ECO:0007669"/>
    <property type="project" value="TreeGrafter"/>
</dbReference>
<evidence type="ECO:0000259" key="8">
    <source>
        <dbReference type="PROSITE" id="PS50011"/>
    </source>
</evidence>
<feature type="region of interest" description="Disordered" evidence="7">
    <location>
        <begin position="242"/>
        <end position="262"/>
    </location>
</feature>
<evidence type="ECO:0000256" key="7">
    <source>
        <dbReference type="SAM" id="MobiDB-lite"/>
    </source>
</evidence>
<dbReference type="SMART" id="SM00220">
    <property type="entry name" value="S_TKc"/>
    <property type="match status" value="1"/>
</dbReference>
<dbReference type="AlphaFoldDB" id="A0A0P1KXK0"/>
<dbReference type="InterPro" id="IPR011009">
    <property type="entry name" value="Kinase-like_dom_sf"/>
</dbReference>
<dbReference type="PANTHER" id="PTHR22974:SF21">
    <property type="entry name" value="DUAL SPECIFICITY PROTEIN KINASE TTK"/>
    <property type="match status" value="1"/>
</dbReference>
<name>A0A0P1KXK0_9SACH</name>
<feature type="compositionally biased region" description="Basic residues" evidence="7">
    <location>
        <begin position="175"/>
        <end position="184"/>
    </location>
</feature>
<dbReference type="InterPro" id="IPR017441">
    <property type="entry name" value="Protein_kinase_ATP_BS"/>
</dbReference>
<feature type="domain" description="Protein kinase" evidence="8">
    <location>
        <begin position="514"/>
        <end position="789"/>
    </location>
</feature>
<organism evidence="9 10">
    <name type="scientific">Lachancea quebecensis</name>
    <dbReference type="NCBI Taxonomy" id="1654605"/>
    <lineage>
        <taxon>Eukaryota</taxon>
        <taxon>Fungi</taxon>
        <taxon>Dikarya</taxon>
        <taxon>Ascomycota</taxon>
        <taxon>Saccharomycotina</taxon>
        <taxon>Saccharomycetes</taxon>
        <taxon>Saccharomycetales</taxon>
        <taxon>Saccharomycetaceae</taxon>
        <taxon>Lachancea</taxon>
    </lineage>
</organism>
<dbReference type="Pfam" id="PF00069">
    <property type="entry name" value="Pkinase"/>
    <property type="match status" value="1"/>
</dbReference>
<evidence type="ECO:0000256" key="3">
    <source>
        <dbReference type="ARBA" id="ARBA00022741"/>
    </source>
</evidence>
<gene>
    <name evidence="9" type="ORF">LAQU0_S18e00320g</name>
</gene>
<evidence type="ECO:0000313" key="10">
    <source>
        <dbReference type="Proteomes" id="UP000236544"/>
    </source>
</evidence>